<dbReference type="EC" id="2.1.1.-" evidence="6"/>
<dbReference type="RefSeq" id="WP_149679432.1">
    <property type="nucleotide sequence ID" value="NZ_FQZP01000054.1"/>
</dbReference>
<feature type="binding site" evidence="6">
    <location>
        <position position="79"/>
    </location>
    <ligand>
        <name>S-adenosyl-L-methionine</name>
        <dbReference type="ChEBI" id="CHEBI:59789"/>
    </ligand>
</feature>
<evidence type="ECO:0000256" key="6">
    <source>
        <dbReference type="HAMAP-Rule" id="MF_00074"/>
    </source>
</evidence>
<dbReference type="PIRSF" id="PIRSF003078">
    <property type="entry name" value="GidB"/>
    <property type="match status" value="1"/>
</dbReference>
<dbReference type="InterPro" id="IPR003682">
    <property type="entry name" value="rRNA_ssu_MeTfrase_G"/>
</dbReference>
<dbReference type="GO" id="GO:0005829">
    <property type="term" value="C:cytosol"/>
    <property type="evidence" value="ECO:0007669"/>
    <property type="project" value="TreeGrafter"/>
</dbReference>
<keyword evidence="8" id="KW-1185">Reference proteome</keyword>
<feature type="binding site" evidence="6">
    <location>
        <position position="144"/>
    </location>
    <ligand>
        <name>S-adenosyl-L-methionine</name>
        <dbReference type="ChEBI" id="CHEBI:59789"/>
    </ligand>
</feature>
<sequence length="235" mass="25882">MELLSEGAKALGLDLGKEKQDQFGAYTRLMLEWNDRINLTAITEEKEIIIKHYLDSLSICGLAELNGKTLIDVGTGAGLPGIPLKIVEESLTVTLLDSLEKRVKFLREVIGQLSLKGIEAVHGRAEDYGVKPDFREKFDLAVARAVADLPVLCEYCLPFVKPGGFFIAMKGPSVEQELEESGKALSVLGGEVADVRKLVLPFSEYERSIVLIRKCRHTPSGYPRKSGKPTKSPIR</sequence>
<dbReference type="EMBL" id="FQZP01000054">
    <property type="protein sequence ID" value="SHJ43391.1"/>
    <property type="molecule type" value="Genomic_DNA"/>
</dbReference>
<evidence type="ECO:0000256" key="1">
    <source>
        <dbReference type="ARBA" id="ARBA00022490"/>
    </source>
</evidence>
<dbReference type="Gene3D" id="3.40.50.150">
    <property type="entry name" value="Vaccinia Virus protein VP39"/>
    <property type="match status" value="1"/>
</dbReference>
<dbReference type="OrthoDB" id="9808773at2"/>
<dbReference type="AlphaFoldDB" id="A0A1M6J9Q0"/>
<gene>
    <name evidence="6" type="primary">rsmG</name>
    <name evidence="7" type="ORF">SAMN05444373_10543</name>
</gene>
<comment type="subcellular location">
    <subcellularLocation>
        <location evidence="6">Cytoplasm</location>
    </subcellularLocation>
</comment>
<evidence type="ECO:0000256" key="2">
    <source>
        <dbReference type="ARBA" id="ARBA00022552"/>
    </source>
</evidence>
<comment type="similarity">
    <text evidence="6">Belongs to the methyltransferase superfamily. RNA methyltransferase RsmG family.</text>
</comment>
<dbReference type="PANTHER" id="PTHR31760">
    <property type="entry name" value="S-ADENOSYL-L-METHIONINE-DEPENDENT METHYLTRANSFERASES SUPERFAMILY PROTEIN"/>
    <property type="match status" value="1"/>
</dbReference>
<keyword evidence="4 6" id="KW-0808">Transferase</keyword>
<evidence type="ECO:0000256" key="4">
    <source>
        <dbReference type="ARBA" id="ARBA00022679"/>
    </source>
</evidence>
<dbReference type="GO" id="GO:0070043">
    <property type="term" value="F:rRNA (guanine-N7-)-methyltransferase activity"/>
    <property type="evidence" value="ECO:0007669"/>
    <property type="project" value="UniProtKB-UniRule"/>
</dbReference>
<dbReference type="SUPFAM" id="SSF53335">
    <property type="entry name" value="S-adenosyl-L-methionine-dependent methyltransferases"/>
    <property type="match status" value="1"/>
</dbReference>
<accession>A0A1M6J9Q0</accession>
<dbReference type="Proteomes" id="UP000324781">
    <property type="component" value="Unassembled WGS sequence"/>
</dbReference>
<keyword evidence="2 6" id="KW-0698">rRNA processing</keyword>
<keyword evidence="3 6" id="KW-0489">Methyltransferase</keyword>
<feature type="binding site" evidence="6">
    <location>
        <begin position="125"/>
        <end position="126"/>
    </location>
    <ligand>
        <name>S-adenosyl-L-methionine</name>
        <dbReference type="ChEBI" id="CHEBI:59789"/>
    </ligand>
</feature>
<protein>
    <recommendedName>
        <fullName evidence="6">Ribosomal RNA small subunit methyltransferase G</fullName>
        <ecNumber evidence="6">2.1.1.-</ecNumber>
    </recommendedName>
    <alternativeName>
        <fullName evidence="6">16S rRNA 7-methylguanosine methyltransferase</fullName>
        <shortName evidence="6">16S rRNA m7G methyltransferase</shortName>
    </alternativeName>
</protein>
<organism evidence="7 8">
    <name type="scientific">Thermoclostridium caenicola</name>
    <dbReference type="NCBI Taxonomy" id="659425"/>
    <lineage>
        <taxon>Bacteria</taxon>
        <taxon>Bacillati</taxon>
        <taxon>Bacillota</taxon>
        <taxon>Clostridia</taxon>
        <taxon>Eubacteriales</taxon>
        <taxon>Oscillospiraceae</taxon>
        <taxon>Thermoclostridium</taxon>
    </lineage>
</organism>
<reference evidence="7 8" key="1">
    <citation type="submission" date="2016-11" db="EMBL/GenBank/DDBJ databases">
        <authorList>
            <person name="Varghese N."/>
            <person name="Submissions S."/>
        </authorList>
    </citation>
    <scope>NUCLEOTIDE SEQUENCE [LARGE SCALE GENOMIC DNA]</scope>
    <source>
        <strain evidence="7 8">DSM 19027</strain>
    </source>
</reference>
<keyword evidence="5 6" id="KW-0949">S-adenosyl-L-methionine</keyword>
<evidence type="ECO:0000313" key="8">
    <source>
        <dbReference type="Proteomes" id="UP000324781"/>
    </source>
</evidence>
<evidence type="ECO:0000313" key="7">
    <source>
        <dbReference type="EMBL" id="SHJ43391.1"/>
    </source>
</evidence>
<dbReference type="InterPro" id="IPR029063">
    <property type="entry name" value="SAM-dependent_MTases_sf"/>
</dbReference>
<evidence type="ECO:0000256" key="5">
    <source>
        <dbReference type="ARBA" id="ARBA00022691"/>
    </source>
</evidence>
<keyword evidence="1 6" id="KW-0963">Cytoplasm</keyword>
<dbReference type="PANTHER" id="PTHR31760:SF0">
    <property type="entry name" value="S-ADENOSYL-L-METHIONINE-DEPENDENT METHYLTRANSFERASES SUPERFAMILY PROTEIN"/>
    <property type="match status" value="1"/>
</dbReference>
<evidence type="ECO:0000256" key="3">
    <source>
        <dbReference type="ARBA" id="ARBA00022603"/>
    </source>
</evidence>
<dbReference type="HAMAP" id="MF_00074">
    <property type="entry name" value="16SrRNA_methyltr_G"/>
    <property type="match status" value="1"/>
</dbReference>
<proteinExistence type="inferred from homology"/>
<dbReference type="CDD" id="cd02440">
    <property type="entry name" value="AdoMet_MTases"/>
    <property type="match status" value="1"/>
</dbReference>
<name>A0A1M6J9Q0_9FIRM</name>
<comment type="caution">
    <text evidence="6">Lacks conserved residue(s) required for the propagation of feature annotation.</text>
</comment>
<dbReference type="FunFam" id="3.40.50.150:FF:000041">
    <property type="entry name" value="Ribosomal RNA small subunit methyltransferase G"/>
    <property type="match status" value="1"/>
</dbReference>
<feature type="binding site" evidence="6">
    <location>
        <position position="74"/>
    </location>
    <ligand>
        <name>S-adenosyl-L-methionine</name>
        <dbReference type="ChEBI" id="CHEBI:59789"/>
    </ligand>
</feature>
<dbReference type="Pfam" id="PF02527">
    <property type="entry name" value="GidB"/>
    <property type="match status" value="1"/>
</dbReference>
<dbReference type="NCBIfam" id="TIGR00138">
    <property type="entry name" value="rsmG_gidB"/>
    <property type="match status" value="1"/>
</dbReference>
<comment type="function">
    <text evidence="6">Specifically methylates the N7 position of a guanine in 16S rRNA.</text>
</comment>